<evidence type="ECO:0000256" key="2">
    <source>
        <dbReference type="ARBA" id="ARBA00005892"/>
    </source>
</evidence>
<accession>S8BU87</accession>
<evidence type="ECO:0000256" key="1">
    <source>
        <dbReference type="ARBA" id="ARBA00004123"/>
    </source>
</evidence>
<evidence type="ECO:0000313" key="5">
    <source>
        <dbReference type="EMBL" id="EPS58170.1"/>
    </source>
</evidence>
<feature type="non-terminal residue" evidence="5">
    <location>
        <position position="1"/>
    </location>
</feature>
<dbReference type="PANTHER" id="PTHR31344">
    <property type="entry name" value="NUCLEAR PORE COMPLEX PROTEIN NUP205"/>
    <property type="match status" value="1"/>
</dbReference>
<keyword evidence="4" id="KW-0539">Nucleus</keyword>
<dbReference type="OrthoDB" id="2019644at2759"/>
<dbReference type="InterPro" id="IPR021827">
    <property type="entry name" value="Nup186/Nup192/Nup205"/>
</dbReference>
<reference evidence="5 6" key="1">
    <citation type="journal article" date="2013" name="BMC Genomics">
        <title>The miniature genome of a carnivorous plant Genlisea aurea contains a low number of genes and short non-coding sequences.</title>
        <authorList>
            <person name="Leushkin E.V."/>
            <person name="Sutormin R.A."/>
            <person name="Nabieva E.R."/>
            <person name="Penin A.A."/>
            <person name="Kondrashov A.S."/>
            <person name="Logacheva M.D."/>
        </authorList>
    </citation>
    <scope>NUCLEOTIDE SEQUENCE [LARGE SCALE GENOMIC DNA]</scope>
</reference>
<gene>
    <name evidence="5" type="ORF">M569_16646</name>
</gene>
<comment type="similarity">
    <text evidence="2">Belongs to the NUP186/NUP192/NUP205 family.</text>
</comment>
<dbReference type="EMBL" id="AUSU01009472">
    <property type="protein sequence ID" value="EPS58170.1"/>
    <property type="molecule type" value="Genomic_DNA"/>
</dbReference>
<organism evidence="5 6">
    <name type="scientific">Genlisea aurea</name>
    <dbReference type="NCBI Taxonomy" id="192259"/>
    <lineage>
        <taxon>Eukaryota</taxon>
        <taxon>Viridiplantae</taxon>
        <taxon>Streptophyta</taxon>
        <taxon>Embryophyta</taxon>
        <taxon>Tracheophyta</taxon>
        <taxon>Spermatophyta</taxon>
        <taxon>Magnoliopsida</taxon>
        <taxon>eudicotyledons</taxon>
        <taxon>Gunneridae</taxon>
        <taxon>Pentapetalae</taxon>
        <taxon>asterids</taxon>
        <taxon>lamiids</taxon>
        <taxon>Lamiales</taxon>
        <taxon>Lentibulariaceae</taxon>
        <taxon>Genlisea</taxon>
    </lineage>
</organism>
<keyword evidence="3" id="KW-0813">Transport</keyword>
<keyword evidence="6" id="KW-1185">Reference proteome</keyword>
<dbReference type="PANTHER" id="PTHR31344:SF0">
    <property type="entry name" value="NUCLEAR PORE COMPLEX PROTEIN NUP205"/>
    <property type="match status" value="1"/>
</dbReference>
<evidence type="ECO:0000256" key="4">
    <source>
        <dbReference type="ARBA" id="ARBA00023242"/>
    </source>
</evidence>
<comment type="caution">
    <text evidence="5">The sequence shown here is derived from an EMBL/GenBank/DDBJ whole genome shotgun (WGS) entry which is preliminary data.</text>
</comment>
<evidence type="ECO:0000313" key="6">
    <source>
        <dbReference type="Proteomes" id="UP000015453"/>
    </source>
</evidence>
<proteinExistence type="inferred from homology"/>
<dbReference type="GO" id="GO:0005643">
    <property type="term" value="C:nuclear pore"/>
    <property type="evidence" value="ECO:0007669"/>
    <property type="project" value="InterPro"/>
</dbReference>
<name>S8BU87_9LAMI</name>
<comment type="subcellular location">
    <subcellularLocation>
        <location evidence="1">Nucleus</location>
    </subcellularLocation>
</comment>
<dbReference type="Proteomes" id="UP000015453">
    <property type="component" value="Unassembled WGS sequence"/>
</dbReference>
<evidence type="ECO:0000256" key="3">
    <source>
        <dbReference type="ARBA" id="ARBA00022448"/>
    </source>
</evidence>
<protein>
    <submittedName>
        <fullName evidence="5">Uncharacterized protein</fullName>
    </submittedName>
</protein>
<sequence length="65" mass="7478">LLIENISRPAPNISHLLLAFDVNDHVERTVLQPKFHYSCLKVLLDVLDRLSNPEVNALLHEFAFQ</sequence>
<dbReference type="AlphaFoldDB" id="S8BU87"/>
<feature type="non-terminal residue" evidence="5">
    <location>
        <position position="65"/>
    </location>
</feature>